<feature type="domain" description="FERM" evidence="1">
    <location>
        <begin position="1"/>
        <end position="118"/>
    </location>
</feature>
<dbReference type="PROSITE" id="PS50057">
    <property type="entry name" value="FERM_3"/>
    <property type="match status" value="1"/>
</dbReference>
<dbReference type="InterPro" id="IPR035963">
    <property type="entry name" value="FERM_2"/>
</dbReference>
<comment type="caution">
    <text evidence="2">The sequence shown here is derived from an EMBL/GenBank/DDBJ whole genome shotgun (WGS) entry which is preliminary data.</text>
</comment>
<dbReference type="PANTHER" id="PTHR45858">
    <property type="entry name" value="FERM DOMAIN CONTAINING PROTEIN"/>
    <property type="match status" value="1"/>
</dbReference>
<dbReference type="Gene3D" id="1.20.80.10">
    <property type="match status" value="1"/>
</dbReference>
<dbReference type="InterPro" id="IPR019748">
    <property type="entry name" value="FERM_central"/>
</dbReference>
<dbReference type="Pfam" id="PF00373">
    <property type="entry name" value="FERM_M"/>
    <property type="match status" value="1"/>
</dbReference>
<dbReference type="PRINTS" id="PR00935">
    <property type="entry name" value="BAND41"/>
</dbReference>
<dbReference type="Proteomes" id="UP001266305">
    <property type="component" value="Unassembled WGS sequence"/>
</dbReference>
<proteinExistence type="predicted"/>
<protein>
    <submittedName>
        <fullName evidence="2">FERM, ARHGEF and pleckstrin domain-containing protein 2</fullName>
    </submittedName>
</protein>
<name>A0ABQ9TU53_SAGOE</name>
<gene>
    <name evidence="2" type="primary">FARP2</name>
    <name evidence="2" type="ORF">P7K49_033952</name>
</gene>
<dbReference type="InterPro" id="IPR051835">
    <property type="entry name" value="RAC1-GEF"/>
</dbReference>
<dbReference type="PANTHER" id="PTHR45858:SF4">
    <property type="entry name" value="FERM, ARHGEF AND PLECKSTRIN DOMAIN-CONTAINING PROTEIN 2"/>
    <property type="match status" value="1"/>
</dbReference>
<dbReference type="EMBL" id="JASSZA010000019">
    <property type="protein sequence ID" value="KAK2088045.1"/>
    <property type="molecule type" value="Genomic_DNA"/>
</dbReference>
<sequence>MRLGAQTPVELKRDLLEERLTCADTTSALLTSHFLQSEQEITMKHWTGEHLKANQYLPGQQRCLEKILEFHRKHVGWTPAESDFQVLEIAQKLEIHPLPFLWASALAVSILDHGHCDS</sequence>
<dbReference type="InterPro" id="IPR019749">
    <property type="entry name" value="Band_41_domain"/>
</dbReference>
<evidence type="ECO:0000313" key="3">
    <source>
        <dbReference type="Proteomes" id="UP001266305"/>
    </source>
</evidence>
<dbReference type="InterPro" id="IPR000299">
    <property type="entry name" value="FERM_domain"/>
</dbReference>
<reference evidence="2 3" key="1">
    <citation type="submission" date="2023-05" db="EMBL/GenBank/DDBJ databases">
        <title>B98-5 Cell Line De Novo Hybrid Assembly: An Optical Mapping Approach.</title>
        <authorList>
            <person name="Kananen K."/>
            <person name="Auerbach J.A."/>
            <person name="Kautto E."/>
            <person name="Blachly J.S."/>
        </authorList>
    </citation>
    <scope>NUCLEOTIDE SEQUENCE [LARGE SCALE GENOMIC DNA]</scope>
    <source>
        <strain evidence="2">B95-8</strain>
        <tissue evidence="2">Cell line</tissue>
    </source>
</reference>
<dbReference type="CDD" id="cd14473">
    <property type="entry name" value="FERM_B-lobe"/>
    <property type="match status" value="1"/>
</dbReference>
<organism evidence="2 3">
    <name type="scientific">Saguinus oedipus</name>
    <name type="common">Cotton-top tamarin</name>
    <name type="synonym">Oedipomidas oedipus</name>
    <dbReference type="NCBI Taxonomy" id="9490"/>
    <lineage>
        <taxon>Eukaryota</taxon>
        <taxon>Metazoa</taxon>
        <taxon>Chordata</taxon>
        <taxon>Craniata</taxon>
        <taxon>Vertebrata</taxon>
        <taxon>Euteleostomi</taxon>
        <taxon>Mammalia</taxon>
        <taxon>Eutheria</taxon>
        <taxon>Euarchontoglires</taxon>
        <taxon>Primates</taxon>
        <taxon>Haplorrhini</taxon>
        <taxon>Platyrrhini</taxon>
        <taxon>Cebidae</taxon>
        <taxon>Callitrichinae</taxon>
        <taxon>Saguinus</taxon>
    </lineage>
</organism>
<dbReference type="InterPro" id="IPR014352">
    <property type="entry name" value="FERM/acyl-CoA-bd_prot_sf"/>
</dbReference>
<evidence type="ECO:0000259" key="1">
    <source>
        <dbReference type="PROSITE" id="PS50057"/>
    </source>
</evidence>
<accession>A0ABQ9TU53</accession>
<keyword evidence="3" id="KW-1185">Reference proteome</keyword>
<evidence type="ECO:0000313" key="2">
    <source>
        <dbReference type="EMBL" id="KAK2088045.1"/>
    </source>
</evidence>
<dbReference type="SUPFAM" id="SSF47031">
    <property type="entry name" value="Second domain of FERM"/>
    <property type="match status" value="1"/>
</dbReference>